<protein>
    <recommendedName>
        <fullName evidence="1">Reverse transcriptase domain-containing protein</fullName>
    </recommendedName>
</protein>
<feature type="domain" description="Reverse transcriptase" evidence="1">
    <location>
        <begin position="1"/>
        <end position="152"/>
    </location>
</feature>
<dbReference type="PANTHER" id="PTHR33050:SF7">
    <property type="entry name" value="RIBONUCLEASE H"/>
    <property type="match status" value="1"/>
</dbReference>
<dbReference type="InterPro" id="IPR000477">
    <property type="entry name" value="RT_dom"/>
</dbReference>
<evidence type="ECO:0000313" key="3">
    <source>
        <dbReference type="Proteomes" id="UP000594262"/>
    </source>
</evidence>
<reference evidence="2" key="1">
    <citation type="submission" date="2021-01" db="UniProtKB">
        <authorList>
            <consortium name="EnsemblMetazoa"/>
        </authorList>
    </citation>
    <scope>IDENTIFICATION</scope>
</reference>
<dbReference type="Pfam" id="PF00078">
    <property type="entry name" value="RVT_1"/>
    <property type="match status" value="1"/>
</dbReference>
<dbReference type="PANTHER" id="PTHR33050">
    <property type="entry name" value="REVERSE TRANSCRIPTASE DOMAIN-CONTAINING PROTEIN"/>
    <property type="match status" value="1"/>
</dbReference>
<dbReference type="PROSITE" id="PS50878">
    <property type="entry name" value="RT_POL"/>
    <property type="match status" value="1"/>
</dbReference>
<dbReference type="InterPro" id="IPR052055">
    <property type="entry name" value="Hepadnavirus_pol/RT"/>
</dbReference>
<keyword evidence="3" id="KW-1185">Reference proteome</keyword>
<dbReference type="CDD" id="cd03714">
    <property type="entry name" value="RT_DIRS1"/>
    <property type="match status" value="1"/>
</dbReference>
<proteinExistence type="predicted"/>
<dbReference type="InterPro" id="IPR043128">
    <property type="entry name" value="Rev_trsase/Diguanyl_cyclase"/>
</dbReference>
<dbReference type="Gene3D" id="3.10.10.10">
    <property type="entry name" value="HIV Type 1 Reverse Transcriptase, subunit A, domain 1"/>
    <property type="match status" value="1"/>
</dbReference>
<name>A0A7M5V2U7_9CNID</name>
<dbReference type="EnsemblMetazoa" id="CLYHEMT006609.8">
    <property type="protein sequence ID" value="CLYHEMP006609.8"/>
    <property type="gene ID" value="CLYHEMG006609"/>
</dbReference>
<sequence length="189" mass="21958">MSTLIFLKRISFDDWRSLKNLISENGLAYKFDLRKGYYHVEITEAHQTYLGFSWNLDGREKFFIFCVLPFGLSSAPMLFTKLLRSLVSYWHDHGIKICVFLDDGGGTESNLVKAISSSNFVKRSLKSSGFVVNQEKSVWHPQKRLTWLGVIIDFSENAYFITEKRIETLIDLIIKTLTMNELRLELCQK</sequence>
<accession>A0A7M5V2U7</accession>
<organism evidence="2 3">
    <name type="scientific">Clytia hemisphaerica</name>
    <dbReference type="NCBI Taxonomy" id="252671"/>
    <lineage>
        <taxon>Eukaryota</taxon>
        <taxon>Metazoa</taxon>
        <taxon>Cnidaria</taxon>
        <taxon>Hydrozoa</taxon>
        <taxon>Hydroidolina</taxon>
        <taxon>Leptothecata</taxon>
        <taxon>Obeliida</taxon>
        <taxon>Clytiidae</taxon>
        <taxon>Clytia</taxon>
    </lineage>
</organism>
<dbReference type="Gene3D" id="3.30.70.270">
    <property type="match status" value="1"/>
</dbReference>
<dbReference type="AlphaFoldDB" id="A0A7M5V2U7"/>
<dbReference type="SUPFAM" id="SSF56672">
    <property type="entry name" value="DNA/RNA polymerases"/>
    <property type="match status" value="1"/>
</dbReference>
<evidence type="ECO:0000259" key="1">
    <source>
        <dbReference type="PROSITE" id="PS50878"/>
    </source>
</evidence>
<dbReference type="OrthoDB" id="6287070at2759"/>
<dbReference type="Proteomes" id="UP000594262">
    <property type="component" value="Unplaced"/>
</dbReference>
<dbReference type="InterPro" id="IPR043502">
    <property type="entry name" value="DNA/RNA_pol_sf"/>
</dbReference>
<evidence type="ECO:0000313" key="2">
    <source>
        <dbReference type="EnsemblMetazoa" id="CLYHEMP006609.8"/>
    </source>
</evidence>